<accession>A0ABS2EKD9</accession>
<feature type="domain" description="4Fe-4S ferredoxin-type" evidence="4">
    <location>
        <begin position="326"/>
        <end position="355"/>
    </location>
</feature>
<sequence length="365" mass="41239">MEYRINQRTSDKISVIGIGSSYLSETPEKEALETLEMAYENGINYIDLAAGAAECFSYYGKAFEAHRKDMIYQIHFGADYASGEYGWTTNVEQIKRSIDWQLTKLRTDYIDYGFIHCLDKESDWDAYRKNGVLDHLLKMKEEGLVRHIGLSSHTPSLANTAIDTGLVDMLMFSINPCYDYQKGDYAIGSSDERMSLYRRCEKEGIGISVMKAFSGGQLLDERTSPFGKALTEYQCLQYALDKPGVLTVLPGLRDRKDLEKLLGFFDASDEEKDYSVIGTLVPKEAEGSCVYCNHCHPCPAGLDIALINKYYDLAKAGDSMAVGHYQKLEKNASDCIRCGHCNRRCPLHVDQMSRMQEIDAYFQQA</sequence>
<dbReference type="SUPFAM" id="SSF51430">
    <property type="entry name" value="NAD(P)-linked oxidoreductase"/>
    <property type="match status" value="1"/>
</dbReference>
<dbReference type="SUPFAM" id="SSF46548">
    <property type="entry name" value="alpha-helical ferredoxin"/>
    <property type="match status" value="1"/>
</dbReference>
<dbReference type="InterPro" id="IPR017896">
    <property type="entry name" value="4Fe4S_Fe-S-bd"/>
</dbReference>
<dbReference type="PROSITE" id="PS00198">
    <property type="entry name" value="4FE4S_FER_1"/>
    <property type="match status" value="1"/>
</dbReference>
<dbReference type="RefSeq" id="WP_204864691.1">
    <property type="nucleotide sequence ID" value="NZ_JACJKH010000035.1"/>
</dbReference>
<dbReference type="PANTHER" id="PTHR43312">
    <property type="entry name" value="D-THREO-ALDOSE 1-DEHYDROGENASE"/>
    <property type="match status" value="1"/>
</dbReference>
<keyword evidence="2" id="KW-0408">Iron</keyword>
<dbReference type="InterPro" id="IPR017900">
    <property type="entry name" value="4Fe4S_Fe_S_CS"/>
</dbReference>
<evidence type="ECO:0000256" key="2">
    <source>
        <dbReference type="ARBA" id="ARBA00023004"/>
    </source>
</evidence>
<dbReference type="PROSITE" id="PS51379">
    <property type="entry name" value="4FE4S_FER_2"/>
    <property type="match status" value="1"/>
</dbReference>
<keyword evidence="3" id="KW-0411">Iron-sulfur</keyword>
<comment type="caution">
    <text evidence="5">The sequence shown here is derived from an EMBL/GenBank/DDBJ whole genome shotgun (WGS) entry which is preliminary data.</text>
</comment>
<dbReference type="EMBL" id="JACJKH010000035">
    <property type="protein sequence ID" value="MBM6745461.1"/>
    <property type="molecule type" value="Genomic_DNA"/>
</dbReference>
<organism evidence="5 6">
    <name type="scientific">Drancourtella massiliensis</name>
    <dbReference type="NCBI Taxonomy" id="1632013"/>
    <lineage>
        <taxon>Bacteria</taxon>
        <taxon>Bacillati</taxon>
        <taxon>Bacillota</taxon>
        <taxon>Clostridia</taxon>
        <taxon>Eubacteriales</taxon>
        <taxon>Oscillospiraceae</taxon>
        <taxon>Drancourtella</taxon>
    </lineage>
</organism>
<reference evidence="5 6" key="1">
    <citation type="journal article" date="2021" name="Sci. Rep.">
        <title>The distribution of antibiotic resistance genes in chicken gut microbiota commensals.</title>
        <authorList>
            <person name="Juricova H."/>
            <person name="Matiasovicova J."/>
            <person name="Kubasova T."/>
            <person name="Cejkova D."/>
            <person name="Rychlik I."/>
        </authorList>
    </citation>
    <scope>NUCLEOTIDE SEQUENCE [LARGE SCALE GENOMIC DNA]</scope>
    <source>
        <strain evidence="5 6">An770</strain>
    </source>
</reference>
<protein>
    <submittedName>
        <fullName evidence="5">Aldo/keto reductase</fullName>
    </submittedName>
</protein>
<gene>
    <name evidence="5" type="ORF">H6A32_14345</name>
</gene>
<dbReference type="InterPro" id="IPR053135">
    <property type="entry name" value="AKR2_Oxidoreductase"/>
</dbReference>
<dbReference type="CDD" id="cd19100">
    <property type="entry name" value="AKR_unchar"/>
    <property type="match status" value="1"/>
</dbReference>
<dbReference type="Pfam" id="PF00248">
    <property type="entry name" value="Aldo_ket_red"/>
    <property type="match status" value="1"/>
</dbReference>
<name>A0ABS2EKD9_9FIRM</name>
<dbReference type="Pfam" id="PF13534">
    <property type="entry name" value="Fer4_17"/>
    <property type="match status" value="1"/>
</dbReference>
<evidence type="ECO:0000313" key="5">
    <source>
        <dbReference type="EMBL" id="MBM6745461.1"/>
    </source>
</evidence>
<dbReference type="InterPro" id="IPR036812">
    <property type="entry name" value="NAD(P)_OxRdtase_dom_sf"/>
</dbReference>
<keyword evidence="6" id="KW-1185">Reference proteome</keyword>
<keyword evidence="1" id="KW-0479">Metal-binding</keyword>
<evidence type="ECO:0000313" key="6">
    <source>
        <dbReference type="Proteomes" id="UP000775686"/>
    </source>
</evidence>
<dbReference type="Proteomes" id="UP000775686">
    <property type="component" value="Unassembled WGS sequence"/>
</dbReference>
<proteinExistence type="predicted"/>
<dbReference type="InterPro" id="IPR023210">
    <property type="entry name" value="NADP_OxRdtase_dom"/>
</dbReference>
<evidence type="ECO:0000259" key="4">
    <source>
        <dbReference type="PROSITE" id="PS51379"/>
    </source>
</evidence>
<dbReference type="Gene3D" id="3.20.20.100">
    <property type="entry name" value="NADP-dependent oxidoreductase domain"/>
    <property type="match status" value="1"/>
</dbReference>
<dbReference type="PANTHER" id="PTHR43312:SF1">
    <property type="entry name" value="NADP-DEPENDENT OXIDOREDUCTASE DOMAIN-CONTAINING PROTEIN"/>
    <property type="match status" value="1"/>
</dbReference>
<evidence type="ECO:0000256" key="1">
    <source>
        <dbReference type="ARBA" id="ARBA00022723"/>
    </source>
</evidence>
<evidence type="ECO:0000256" key="3">
    <source>
        <dbReference type="ARBA" id="ARBA00023014"/>
    </source>
</evidence>